<sequence length="376" mass="43409">MNRAQNIFFFQKVNYLASRERNHHPPSPPWLGDEGRNNHPYPCVGLPEKAVEAETPGDQSWGKRKLYGHLPSPLLGCHDNIAGRNSSLWWRDIIGSGKSRSFSWFKSNIGCCVGNGNDIELWNFKWFGSQALCDLFPDLYVHEADKYAKVAERLDSSVTVPRWRWSWLAPLDENDEQRLLELEGLLSGFSFQSTALDHWRWIPDVNGIFSVKSSYASLLSSRQAETLDNKVLDAIQQLWRTDVQSKISFFGWSILRIVHTFSSRAILLMDYGTKFYLGFKTLPLGAAGIDHFMAFGELFNVKDKWRIRHLVWLATTWNLWKVRNNVIFNGGIMDESALLEEIKLTSWLWFSRRFGRKACIHFSSWCLDPLSCIHNS</sequence>
<organism evidence="1 2">
    <name type="scientific">Trifolium pratense</name>
    <name type="common">Red clover</name>
    <dbReference type="NCBI Taxonomy" id="57577"/>
    <lineage>
        <taxon>Eukaryota</taxon>
        <taxon>Viridiplantae</taxon>
        <taxon>Streptophyta</taxon>
        <taxon>Embryophyta</taxon>
        <taxon>Tracheophyta</taxon>
        <taxon>Spermatophyta</taxon>
        <taxon>Magnoliopsida</taxon>
        <taxon>eudicotyledons</taxon>
        <taxon>Gunneridae</taxon>
        <taxon>Pentapetalae</taxon>
        <taxon>rosids</taxon>
        <taxon>fabids</taxon>
        <taxon>Fabales</taxon>
        <taxon>Fabaceae</taxon>
        <taxon>Papilionoideae</taxon>
        <taxon>50 kb inversion clade</taxon>
        <taxon>NPAAA clade</taxon>
        <taxon>Hologalegina</taxon>
        <taxon>IRL clade</taxon>
        <taxon>Trifolieae</taxon>
        <taxon>Trifolium</taxon>
    </lineage>
</organism>
<evidence type="ECO:0000313" key="1">
    <source>
        <dbReference type="EMBL" id="CAJ2672610.1"/>
    </source>
</evidence>
<keyword evidence="2" id="KW-1185">Reference proteome</keyword>
<dbReference type="EMBL" id="CASHSV030000716">
    <property type="protein sequence ID" value="CAJ2672610.1"/>
    <property type="molecule type" value="Genomic_DNA"/>
</dbReference>
<protein>
    <submittedName>
        <fullName evidence="1">Uncharacterized protein</fullName>
    </submittedName>
</protein>
<proteinExistence type="predicted"/>
<dbReference type="Proteomes" id="UP001177021">
    <property type="component" value="Unassembled WGS sequence"/>
</dbReference>
<evidence type="ECO:0000313" key="2">
    <source>
        <dbReference type="Proteomes" id="UP001177021"/>
    </source>
</evidence>
<gene>
    <name evidence="1" type="ORF">MILVUS5_LOCUS36227</name>
</gene>
<comment type="caution">
    <text evidence="1">The sequence shown here is derived from an EMBL/GenBank/DDBJ whole genome shotgun (WGS) entry which is preliminary data.</text>
</comment>
<accession>A0ACB0LUS8</accession>
<reference evidence="1" key="1">
    <citation type="submission" date="2023-10" db="EMBL/GenBank/DDBJ databases">
        <authorList>
            <person name="Rodriguez Cubillos JULIANA M."/>
            <person name="De Vega J."/>
        </authorList>
    </citation>
    <scope>NUCLEOTIDE SEQUENCE</scope>
</reference>
<name>A0ACB0LUS8_TRIPR</name>